<reference evidence="3" key="1">
    <citation type="submission" date="2016-10" db="EMBL/GenBank/DDBJ databases">
        <authorList>
            <person name="Varghese N."/>
            <person name="Submissions S."/>
        </authorList>
    </citation>
    <scope>NUCLEOTIDE SEQUENCE [LARGE SCALE GENOMIC DNA]</scope>
    <source>
        <strain evidence="3">CGMCC 4.6609</strain>
    </source>
</reference>
<name>A0A1H0RPL4_9PSEU</name>
<evidence type="ECO:0000313" key="2">
    <source>
        <dbReference type="EMBL" id="SDP31462.1"/>
    </source>
</evidence>
<evidence type="ECO:0000313" key="3">
    <source>
        <dbReference type="Proteomes" id="UP000199691"/>
    </source>
</evidence>
<dbReference type="OrthoDB" id="3690202at2"/>
<feature type="compositionally biased region" description="Low complexity" evidence="1">
    <location>
        <begin position="9"/>
        <end position="25"/>
    </location>
</feature>
<gene>
    <name evidence="2" type="ORF">SAMN05421507_10723</name>
</gene>
<feature type="region of interest" description="Disordered" evidence="1">
    <location>
        <begin position="1"/>
        <end position="25"/>
    </location>
</feature>
<keyword evidence="3" id="KW-1185">Reference proteome</keyword>
<dbReference type="AlphaFoldDB" id="A0A1H0RPL4"/>
<dbReference type="EMBL" id="FNIX01000007">
    <property type="protein sequence ID" value="SDP31462.1"/>
    <property type="molecule type" value="Genomic_DNA"/>
</dbReference>
<accession>A0A1H0RPL4</accession>
<dbReference type="Proteomes" id="UP000199691">
    <property type="component" value="Unassembled WGS sequence"/>
</dbReference>
<protein>
    <submittedName>
        <fullName evidence="2">Uncharacterized protein</fullName>
    </submittedName>
</protein>
<proteinExistence type="predicted"/>
<dbReference type="RefSeq" id="WP_090098763.1">
    <property type="nucleotide sequence ID" value="NZ_FNIX01000007.1"/>
</dbReference>
<evidence type="ECO:0000256" key="1">
    <source>
        <dbReference type="SAM" id="MobiDB-lite"/>
    </source>
</evidence>
<organism evidence="2 3">
    <name type="scientific">Lentzea jiangxiensis</name>
    <dbReference type="NCBI Taxonomy" id="641025"/>
    <lineage>
        <taxon>Bacteria</taxon>
        <taxon>Bacillati</taxon>
        <taxon>Actinomycetota</taxon>
        <taxon>Actinomycetes</taxon>
        <taxon>Pseudonocardiales</taxon>
        <taxon>Pseudonocardiaceae</taxon>
        <taxon>Lentzea</taxon>
    </lineage>
</organism>
<sequence>MISDRDDLPTGTTSPGAATTVVAGGEPDGATWARAAIGAINRRDHANAIVAVRMALRDEASRLAAVDLLTSILVHGLPMGGIKPDARVPIRMAVLRGEPHCAKAVEHAANLVTAVVNSDVGLAAPVLRALAGDHGFDILIVLVREAAARLEHFVGIDGDTADAYYLVTGDGQD</sequence>